<dbReference type="PANTHER" id="PTHR10953:SF247">
    <property type="entry name" value="SLL6053 PROTEIN"/>
    <property type="match status" value="1"/>
</dbReference>
<dbReference type="STRING" id="561720.SAMN06275492_12236"/>
<feature type="domain" description="THIF-type NAD/FAD binding fold" evidence="6">
    <location>
        <begin position="272"/>
        <end position="484"/>
    </location>
</feature>
<dbReference type="InterPro" id="IPR000594">
    <property type="entry name" value="ThiF_NAD_FAD-bd"/>
</dbReference>
<dbReference type="SUPFAM" id="SSF102712">
    <property type="entry name" value="JAB1/MPN domain"/>
    <property type="match status" value="1"/>
</dbReference>
<gene>
    <name evidence="8" type="ORF">SAMN06275492_12236</name>
</gene>
<dbReference type="AlphaFoldDB" id="A0A1X7K799"/>
<dbReference type="OrthoDB" id="9804286at2"/>
<evidence type="ECO:0000256" key="5">
    <source>
        <dbReference type="ARBA" id="ARBA00023049"/>
    </source>
</evidence>
<reference evidence="9" key="1">
    <citation type="submission" date="2017-04" db="EMBL/GenBank/DDBJ databases">
        <authorList>
            <person name="Varghese N."/>
            <person name="Submissions S."/>
        </authorList>
    </citation>
    <scope>NUCLEOTIDE SEQUENCE [LARGE SCALE GENOMIC DNA]</scope>
    <source>
        <strain evidence="9">USBA 82</strain>
    </source>
</reference>
<dbReference type="GO" id="GO:0008237">
    <property type="term" value="F:metallopeptidase activity"/>
    <property type="evidence" value="ECO:0007669"/>
    <property type="project" value="UniProtKB-KW"/>
</dbReference>
<keyword evidence="9" id="KW-1185">Reference proteome</keyword>
<dbReference type="InterPro" id="IPR028090">
    <property type="entry name" value="JAB_dom_prok"/>
</dbReference>
<dbReference type="GO" id="GO:0016779">
    <property type="term" value="F:nucleotidyltransferase activity"/>
    <property type="evidence" value="ECO:0007669"/>
    <property type="project" value="TreeGrafter"/>
</dbReference>
<dbReference type="GO" id="GO:0006508">
    <property type="term" value="P:proteolysis"/>
    <property type="evidence" value="ECO:0007669"/>
    <property type="project" value="UniProtKB-KW"/>
</dbReference>
<dbReference type="Gene3D" id="3.40.50.720">
    <property type="entry name" value="NAD(P)-binding Rossmann-like Domain"/>
    <property type="match status" value="1"/>
</dbReference>
<evidence type="ECO:0000313" key="8">
    <source>
        <dbReference type="EMBL" id="SMG36937.1"/>
    </source>
</evidence>
<dbReference type="Proteomes" id="UP000193355">
    <property type="component" value="Unassembled WGS sequence"/>
</dbReference>
<dbReference type="SUPFAM" id="SSF69572">
    <property type="entry name" value="Activating enzymes of the ubiquitin-like proteins"/>
    <property type="match status" value="1"/>
</dbReference>
<feature type="domain" description="JAB" evidence="7">
    <location>
        <begin position="10"/>
        <end position="116"/>
    </location>
</feature>
<keyword evidence="2" id="KW-0479">Metal-binding</keyword>
<organism evidence="8 9">
    <name type="scientific">Dethiosulfovibrio salsuginis</name>
    <dbReference type="NCBI Taxonomy" id="561720"/>
    <lineage>
        <taxon>Bacteria</taxon>
        <taxon>Thermotogati</taxon>
        <taxon>Synergistota</taxon>
        <taxon>Synergistia</taxon>
        <taxon>Synergistales</taxon>
        <taxon>Dethiosulfovibrionaceae</taxon>
        <taxon>Dethiosulfovibrio</taxon>
    </lineage>
</organism>
<dbReference type="Pfam" id="PF00899">
    <property type="entry name" value="ThiF"/>
    <property type="match status" value="1"/>
</dbReference>
<evidence type="ECO:0000256" key="2">
    <source>
        <dbReference type="ARBA" id="ARBA00022723"/>
    </source>
</evidence>
<evidence type="ECO:0000259" key="6">
    <source>
        <dbReference type="Pfam" id="PF00899"/>
    </source>
</evidence>
<name>A0A1X7K799_9BACT</name>
<dbReference type="GO" id="GO:0004792">
    <property type="term" value="F:thiosulfate-cyanide sulfurtransferase activity"/>
    <property type="evidence" value="ECO:0007669"/>
    <property type="project" value="TreeGrafter"/>
</dbReference>
<dbReference type="GO" id="GO:0008641">
    <property type="term" value="F:ubiquitin-like modifier activating enzyme activity"/>
    <property type="evidence" value="ECO:0007669"/>
    <property type="project" value="InterPro"/>
</dbReference>
<dbReference type="EMBL" id="FXBB01000022">
    <property type="protein sequence ID" value="SMG36937.1"/>
    <property type="molecule type" value="Genomic_DNA"/>
</dbReference>
<dbReference type="InterPro" id="IPR045886">
    <property type="entry name" value="ThiF/MoeB/HesA"/>
</dbReference>
<proteinExistence type="predicted"/>
<dbReference type="GO" id="GO:0005737">
    <property type="term" value="C:cytoplasm"/>
    <property type="evidence" value="ECO:0007669"/>
    <property type="project" value="TreeGrafter"/>
</dbReference>
<evidence type="ECO:0000256" key="1">
    <source>
        <dbReference type="ARBA" id="ARBA00022670"/>
    </source>
</evidence>
<dbReference type="PANTHER" id="PTHR10953">
    <property type="entry name" value="UBIQUITIN-ACTIVATING ENZYME E1"/>
    <property type="match status" value="1"/>
</dbReference>
<accession>A0A1X7K799</accession>
<dbReference type="Gene3D" id="3.40.140.10">
    <property type="entry name" value="Cytidine Deaminase, domain 2"/>
    <property type="match status" value="1"/>
</dbReference>
<protein>
    <submittedName>
        <fullName evidence="8">Integrative and conjugative element protein, VC0181 family</fullName>
    </submittedName>
</protein>
<keyword evidence="4" id="KW-0862">Zinc</keyword>
<keyword evidence="1" id="KW-0645">Protease</keyword>
<evidence type="ECO:0000256" key="4">
    <source>
        <dbReference type="ARBA" id="ARBA00022833"/>
    </source>
</evidence>
<evidence type="ECO:0000256" key="3">
    <source>
        <dbReference type="ARBA" id="ARBA00022801"/>
    </source>
</evidence>
<dbReference type="RefSeq" id="WP_085544984.1">
    <property type="nucleotide sequence ID" value="NZ_FXBB01000022.1"/>
</dbReference>
<sequence>MSISVQFDPKAWKKILREASREDDLETGGILIGHIDVDEEGTTVTVHRSCIKPIRRERACYSPDMAYARERVDYYGREKGWIYLGEWHRHPGSLNTLSEIDRRTAREILEEEDHQLLVLPIVTRAGSKVQIDLYVATLEEGNLKISHLWTAREDEKNTEEASGMTKLYVDENWVREFVHSNAMTAVYRGRWNKDESFVFLPLPGDQNGLIKFIRGVESIPVPAHPNQVTAVLFDSGDIRFYGIEEGEVAELSPTYVDPEEDVYSRNLGLLETIELRDKAVMMVGCGSLGSAMAMELARAGVGTIYLMDPDILEPHNLSRHQCGLKDLGRLKVDALKDRVMEICPSLNVLACPLDVVEDQRSMETTMDIAKDCDLLICTTDTDSSRAFVNDMTIQLGKPSLQVGLHERAHSGIVQVIRPKEGACFMCHRRTTLDQGAQRNEAFAYSDADSVRDVTIQPGLSAQIGVVAEVGTVRAIDILCRDDDEDQDQKSLPPLTVVYVSRSDEEGLGRPQLRFAHYDLEAVDDCPACGNDDLPLNLDDYLQEDTEQEINIGLAQD</sequence>
<keyword evidence="5" id="KW-0482">Metalloprotease</keyword>
<evidence type="ECO:0000259" key="7">
    <source>
        <dbReference type="Pfam" id="PF14464"/>
    </source>
</evidence>
<dbReference type="GO" id="GO:0046872">
    <property type="term" value="F:metal ion binding"/>
    <property type="evidence" value="ECO:0007669"/>
    <property type="project" value="UniProtKB-KW"/>
</dbReference>
<evidence type="ECO:0000313" key="9">
    <source>
        <dbReference type="Proteomes" id="UP000193355"/>
    </source>
</evidence>
<keyword evidence="3" id="KW-0378">Hydrolase</keyword>
<dbReference type="InterPro" id="IPR035985">
    <property type="entry name" value="Ubiquitin-activating_enz"/>
</dbReference>
<dbReference type="Pfam" id="PF14464">
    <property type="entry name" value="Prok-JAB"/>
    <property type="match status" value="1"/>
</dbReference>